<dbReference type="PROSITE" id="PS00411">
    <property type="entry name" value="KINESIN_MOTOR_1"/>
    <property type="match status" value="1"/>
</dbReference>
<gene>
    <name evidence="13" type="ORF">CEUTPL_LOCUS9318</name>
</gene>
<reference evidence="13" key="1">
    <citation type="submission" date="2022-01" db="EMBL/GenBank/DDBJ databases">
        <authorList>
            <person name="King R."/>
        </authorList>
    </citation>
    <scope>NUCLEOTIDE SEQUENCE</scope>
</reference>
<dbReference type="InterPro" id="IPR001752">
    <property type="entry name" value="Kinesin_motor_dom"/>
</dbReference>
<dbReference type="PANTHER" id="PTHR47972:SF45">
    <property type="entry name" value="PROTEIN CLARET SEGREGATIONAL"/>
    <property type="match status" value="1"/>
</dbReference>
<evidence type="ECO:0000256" key="11">
    <source>
        <dbReference type="SAM" id="MobiDB-lite"/>
    </source>
</evidence>
<dbReference type="PRINTS" id="PR00380">
    <property type="entry name" value="KINESINHEAVY"/>
</dbReference>
<evidence type="ECO:0000256" key="10">
    <source>
        <dbReference type="SAM" id="Coils"/>
    </source>
</evidence>
<dbReference type="PROSITE" id="PS50067">
    <property type="entry name" value="KINESIN_MOTOR_2"/>
    <property type="match status" value="1"/>
</dbReference>
<keyword evidence="10" id="KW-0175">Coiled coil</keyword>
<evidence type="ECO:0000256" key="1">
    <source>
        <dbReference type="ARBA" id="ARBA00004245"/>
    </source>
</evidence>
<dbReference type="GO" id="GO:0008017">
    <property type="term" value="F:microtubule binding"/>
    <property type="evidence" value="ECO:0007669"/>
    <property type="project" value="InterPro"/>
</dbReference>
<feature type="coiled-coil region" evidence="10">
    <location>
        <begin position="180"/>
        <end position="301"/>
    </location>
</feature>
<keyword evidence="7" id="KW-0963">Cytoplasm</keyword>
<dbReference type="OrthoDB" id="3176171at2759"/>
<keyword evidence="6 8" id="KW-0505">Motor protein</keyword>
<organism evidence="13 14">
    <name type="scientific">Ceutorhynchus assimilis</name>
    <name type="common">cabbage seed weevil</name>
    <dbReference type="NCBI Taxonomy" id="467358"/>
    <lineage>
        <taxon>Eukaryota</taxon>
        <taxon>Metazoa</taxon>
        <taxon>Ecdysozoa</taxon>
        <taxon>Arthropoda</taxon>
        <taxon>Hexapoda</taxon>
        <taxon>Insecta</taxon>
        <taxon>Pterygota</taxon>
        <taxon>Neoptera</taxon>
        <taxon>Endopterygota</taxon>
        <taxon>Coleoptera</taxon>
        <taxon>Polyphaga</taxon>
        <taxon>Cucujiformia</taxon>
        <taxon>Curculionidae</taxon>
        <taxon>Ceutorhynchinae</taxon>
        <taxon>Ceutorhynchus</taxon>
    </lineage>
</organism>
<dbReference type="InterPro" id="IPR027640">
    <property type="entry name" value="Kinesin-like_fam"/>
</dbReference>
<feature type="region of interest" description="Disordered" evidence="11">
    <location>
        <begin position="1"/>
        <end position="69"/>
    </location>
</feature>
<dbReference type="InterPro" id="IPR027417">
    <property type="entry name" value="P-loop_NTPase"/>
</dbReference>
<dbReference type="GO" id="GO:0007018">
    <property type="term" value="P:microtubule-based movement"/>
    <property type="evidence" value="ECO:0007669"/>
    <property type="project" value="InterPro"/>
</dbReference>
<comment type="subcellular location">
    <subcellularLocation>
        <location evidence="1">Cytoplasm</location>
        <location evidence="1">Cytoskeleton</location>
    </subcellularLocation>
</comment>
<dbReference type="AlphaFoldDB" id="A0A9N9MPA7"/>
<keyword evidence="7" id="KW-0206">Cytoskeleton</keyword>
<dbReference type="SMART" id="SM00129">
    <property type="entry name" value="KISc"/>
    <property type="match status" value="1"/>
</dbReference>
<keyword evidence="4 8" id="KW-0547">Nucleotide-binding</keyword>
<evidence type="ECO:0000256" key="7">
    <source>
        <dbReference type="ARBA" id="ARBA00023212"/>
    </source>
</evidence>
<evidence type="ECO:0000256" key="6">
    <source>
        <dbReference type="ARBA" id="ARBA00023175"/>
    </source>
</evidence>
<dbReference type="GO" id="GO:0005524">
    <property type="term" value="F:ATP binding"/>
    <property type="evidence" value="ECO:0007669"/>
    <property type="project" value="UniProtKB-UniRule"/>
</dbReference>
<feature type="binding site" evidence="8">
    <location>
        <begin position="420"/>
        <end position="427"/>
    </location>
    <ligand>
        <name>ATP</name>
        <dbReference type="ChEBI" id="CHEBI:30616"/>
    </ligand>
</feature>
<dbReference type="GO" id="GO:0005874">
    <property type="term" value="C:microtubule"/>
    <property type="evidence" value="ECO:0007669"/>
    <property type="project" value="UniProtKB-KW"/>
</dbReference>
<dbReference type="InterPro" id="IPR036961">
    <property type="entry name" value="Kinesin_motor_dom_sf"/>
</dbReference>
<keyword evidence="14" id="KW-1185">Reference proteome</keyword>
<dbReference type="InterPro" id="IPR019821">
    <property type="entry name" value="Kinesin_motor_CS"/>
</dbReference>
<keyword evidence="3 9" id="KW-0493">Microtubule</keyword>
<evidence type="ECO:0000256" key="5">
    <source>
        <dbReference type="ARBA" id="ARBA00022840"/>
    </source>
</evidence>
<evidence type="ECO:0000313" key="13">
    <source>
        <dbReference type="EMBL" id="CAG9768796.1"/>
    </source>
</evidence>
<dbReference type="Gene3D" id="3.40.850.10">
    <property type="entry name" value="Kinesin motor domain"/>
    <property type="match status" value="1"/>
</dbReference>
<dbReference type="Pfam" id="PF00225">
    <property type="entry name" value="Kinesin"/>
    <property type="match status" value="1"/>
</dbReference>
<evidence type="ECO:0000256" key="2">
    <source>
        <dbReference type="ARBA" id="ARBA00010899"/>
    </source>
</evidence>
<dbReference type="GO" id="GO:0003777">
    <property type="term" value="F:microtubule motor activity"/>
    <property type="evidence" value="ECO:0007669"/>
    <property type="project" value="InterPro"/>
</dbReference>
<keyword evidence="5 8" id="KW-0067">ATP-binding</keyword>
<feature type="region of interest" description="Disordered" evidence="11">
    <location>
        <begin position="116"/>
        <end position="168"/>
    </location>
</feature>
<accession>A0A9N9MPA7</accession>
<dbReference type="EMBL" id="OU892281">
    <property type="protein sequence ID" value="CAG9768796.1"/>
    <property type="molecule type" value="Genomic_DNA"/>
</dbReference>
<evidence type="ECO:0000256" key="9">
    <source>
        <dbReference type="RuleBase" id="RU000394"/>
    </source>
</evidence>
<evidence type="ECO:0000256" key="8">
    <source>
        <dbReference type="PROSITE-ProRule" id="PRU00283"/>
    </source>
</evidence>
<feature type="domain" description="Kinesin motor" evidence="12">
    <location>
        <begin position="329"/>
        <end position="657"/>
    </location>
</feature>
<name>A0A9N9MPA7_9CUCU</name>
<sequence length="673" mass="76303">MSRLPKPTSSTKIRPIPSVKPFGSTSENTITFGEIKTKAHEAPPAINKYPTFTANSLRRRSKSVADLTTADKHPSINKCAPFIANRFNKNRRQSKSYSDLTTIVRQPFTRSFKPITERKAPTAGPQNKAFPSTSRVPPLKSGATKTTLVGSKRPAAKSDEGGPKAKAARKIPDWDYKGRFLQLNEKYEQLQNCMKGLQDKANQFESTKEEYEKIQKEHEIDIKTIDSLRRENESKTRKCQELTTSLDELKPAHETLTRNYNSLQNNFDKLNEEFNKYQEQNKNLLEKLNKEKKENIELKEVITLQKSDLINYQTERRVLHNTIQDLKGNIRVFCRIRPPLLSELKQIQCSIEFINENGIEIRKSQESYDQITGKLKEIKSEFTYDKVFAPQSSQEEVFEDLAQLVQSALDGYNVCVFAYGQTGSGKTYTMQGGGGIQKGMIPRTFDLIFKNIAELQRSGWSYTVKASFLEIYNENIRDLLTTKQGQKHDICFNEGAETTVTNLSIQTINSAAELERYMVLAHRNRATAATDFNEHSSRSHAVTKIYLEGTLEDLVYKGSLNLVDLAGSENAKQSVAGDRLTETKNINKSLATLGDVIQHLHHKSRHIPYRNSKLTYLLQSSLGGNSKTLMIVNISPIESCFMESLNSLRFAAKVKQVKIASKRNKMNVTSMKQ</sequence>
<evidence type="ECO:0000256" key="4">
    <source>
        <dbReference type="ARBA" id="ARBA00022741"/>
    </source>
</evidence>
<proteinExistence type="inferred from homology"/>
<evidence type="ECO:0000313" key="14">
    <source>
        <dbReference type="Proteomes" id="UP001152799"/>
    </source>
</evidence>
<dbReference type="SUPFAM" id="SSF52540">
    <property type="entry name" value="P-loop containing nucleoside triphosphate hydrolases"/>
    <property type="match status" value="1"/>
</dbReference>
<dbReference type="Proteomes" id="UP001152799">
    <property type="component" value="Chromosome 5"/>
</dbReference>
<dbReference type="PANTHER" id="PTHR47972">
    <property type="entry name" value="KINESIN-LIKE PROTEIN KLP-3"/>
    <property type="match status" value="1"/>
</dbReference>
<protein>
    <recommendedName>
        <fullName evidence="9">Kinesin-like protein</fullName>
    </recommendedName>
</protein>
<evidence type="ECO:0000256" key="3">
    <source>
        <dbReference type="ARBA" id="ARBA00022701"/>
    </source>
</evidence>
<evidence type="ECO:0000259" key="12">
    <source>
        <dbReference type="PROSITE" id="PS50067"/>
    </source>
</evidence>
<comment type="similarity">
    <text evidence="2">Belongs to the TRAFAC class myosin-kinesin ATPase superfamily. Kinesin family. KIN-14 subfamily.</text>
</comment>